<comment type="caution">
    <text evidence="6">The sequence shown here is derived from an EMBL/GenBank/DDBJ whole genome shotgun (WGS) entry which is preliminary data.</text>
</comment>
<dbReference type="Proteomes" id="UP001165090">
    <property type="component" value="Unassembled WGS sequence"/>
</dbReference>
<dbReference type="Pfam" id="PF03055">
    <property type="entry name" value="RPE65"/>
    <property type="match status" value="1"/>
</dbReference>
<organism evidence="6 7">
    <name type="scientific">Volvox africanus</name>
    <dbReference type="NCBI Taxonomy" id="51714"/>
    <lineage>
        <taxon>Eukaryota</taxon>
        <taxon>Viridiplantae</taxon>
        <taxon>Chlorophyta</taxon>
        <taxon>core chlorophytes</taxon>
        <taxon>Chlorophyceae</taxon>
        <taxon>CS clade</taxon>
        <taxon>Chlamydomonadales</taxon>
        <taxon>Volvocaceae</taxon>
        <taxon>Volvox</taxon>
    </lineage>
</organism>
<dbReference type="PANTHER" id="PTHR10543">
    <property type="entry name" value="BETA-CAROTENE DIOXYGENASE"/>
    <property type="match status" value="1"/>
</dbReference>
<evidence type="ECO:0000256" key="1">
    <source>
        <dbReference type="ARBA" id="ARBA00001954"/>
    </source>
</evidence>
<sequence>MKHQRTSGPKNYAGPLSVHTSIPVSSLNVRSPIQTFLKNSASYRTPDAASSTVVGVNVASSYVSKEARRAVFEVAQEQVPDADAPLVSGQLPSWLRGALLLNGCGDYRGMQHLFDGYACLTRIHLDGSTGRVTAGQRFLASDAYGSFRRTGRMKYREFQTPLTADGPMGRAMAVLDNMAALMSKGRAFTDNASVSLVPLPDNRLLALSEARTASYIVNPTTLDTVQQVEYGDNIPGDLTTAHPKQAPDGSIVNFSRSLPFGGFHVFRQDPISLQRKQIAFIRDRNPLAPCWVHDMAITTSHLVVLEQPLFFNMGSLVLGYSRPFAFMDWNPEAGTRVHVIALDGSGVVTHTAPPLFTFHFVNAFERPCGSGTGAEICVDFCVYDDPEVINDLSLDRLNAFPGKDISPSFLRRLSIPLLNASGRPVGPSSLAAPAPLLKDESTYGNFAEFPAFNPRFRGKPYRYAYGTAAVRPTNMGNALARHDLELGTSTLWHEPGALPAEPIFVPRPGAASEDDGVLLATVALADGRSALVVLDGATLWEHARVAIPFAVPYRFHGAFVAGGRS</sequence>
<evidence type="ECO:0000313" key="7">
    <source>
        <dbReference type="Proteomes" id="UP001165090"/>
    </source>
</evidence>
<dbReference type="InterPro" id="IPR004294">
    <property type="entry name" value="Carotenoid_Oase"/>
</dbReference>
<keyword evidence="5" id="KW-0408">Iron</keyword>
<dbReference type="PANTHER" id="PTHR10543:SF24">
    <property type="entry name" value="CAROTENOID ISOMEROOXYGENASE"/>
    <property type="match status" value="1"/>
</dbReference>
<evidence type="ECO:0000256" key="4">
    <source>
        <dbReference type="ARBA" id="ARBA00023002"/>
    </source>
</evidence>
<keyword evidence="7" id="KW-1185">Reference proteome</keyword>
<proteinExistence type="inferred from homology"/>
<gene>
    <name evidence="6" type="ORF">VaNZ11_005179</name>
</gene>
<keyword evidence="3" id="KW-0479">Metal-binding</keyword>
<evidence type="ECO:0008006" key="8">
    <source>
        <dbReference type="Google" id="ProtNLM"/>
    </source>
</evidence>
<reference evidence="6 7" key="1">
    <citation type="journal article" date="2023" name="IScience">
        <title>Expanded male sex-determining region conserved during the evolution of homothallism in the green alga Volvox.</title>
        <authorList>
            <person name="Yamamoto K."/>
            <person name="Matsuzaki R."/>
            <person name="Mahakham W."/>
            <person name="Heman W."/>
            <person name="Sekimoto H."/>
            <person name="Kawachi M."/>
            <person name="Minakuchi Y."/>
            <person name="Toyoda A."/>
            <person name="Nozaki H."/>
        </authorList>
    </citation>
    <scope>NUCLEOTIDE SEQUENCE [LARGE SCALE GENOMIC DNA]</scope>
    <source>
        <strain evidence="6 7">NIES-4468</strain>
    </source>
</reference>
<evidence type="ECO:0000256" key="3">
    <source>
        <dbReference type="ARBA" id="ARBA00022723"/>
    </source>
</evidence>
<keyword evidence="4" id="KW-0560">Oxidoreductase</keyword>
<evidence type="ECO:0000313" key="6">
    <source>
        <dbReference type="EMBL" id="GLI62522.1"/>
    </source>
</evidence>
<name>A0ABQ5RY18_9CHLO</name>
<dbReference type="EMBL" id="BSDZ01000013">
    <property type="protein sequence ID" value="GLI62522.1"/>
    <property type="molecule type" value="Genomic_DNA"/>
</dbReference>
<comment type="cofactor">
    <cofactor evidence="1">
        <name>Fe(2+)</name>
        <dbReference type="ChEBI" id="CHEBI:29033"/>
    </cofactor>
</comment>
<protein>
    <recommendedName>
        <fullName evidence="8">Carotenoid oxygenase</fullName>
    </recommendedName>
</protein>
<evidence type="ECO:0000256" key="2">
    <source>
        <dbReference type="ARBA" id="ARBA00006787"/>
    </source>
</evidence>
<comment type="similarity">
    <text evidence="2">Belongs to the carotenoid oxygenase family.</text>
</comment>
<accession>A0ABQ5RY18</accession>
<evidence type="ECO:0000256" key="5">
    <source>
        <dbReference type="ARBA" id="ARBA00023004"/>
    </source>
</evidence>